<dbReference type="Pfam" id="PF01907">
    <property type="entry name" value="Ribosomal_L37e"/>
    <property type="match status" value="1"/>
</dbReference>
<protein>
    <recommendedName>
        <fullName evidence="9">Ribosomal protein L37</fullName>
    </recommendedName>
</protein>
<keyword evidence="6 9" id="KW-0694">RNA-binding</keyword>
<organism evidence="10">
    <name type="scientific">Guillardia theta (strain CCMP2712)</name>
    <name type="common">Cryptophyte</name>
    <dbReference type="NCBI Taxonomy" id="905079"/>
    <lineage>
        <taxon>Eukaryota</taxon>
        <taxon>Cryptophyceae</taxon>
        <taxon>Pyrenomonadales</taxon>
        <taxon>Geminigeraceae</taxon>
        <taxon>Guillardia</taxon>
    </lineage>
</organism>
<dbReference type="OrthoDB" id="10259236at2759"/>
<dbReference type="SMR" id="L1JM66"/>
<accession>L1JM66</accession>
<gene>
    <name evidence="10" type="primary">RPL37e_1</name>
    <name evidence="10" type="ORF">GUITHDRAFT_159436</name>
</gene>
<keyword evidence="8 9" id="KW-0687">Ribonucleoprotein</keyword>
<dbReference type="eggNOG" id="KOG3475">
    <property type="taxonomic scope" value="Eukaryota"/>
</dbReference>
<evidence type="ECO:0000256" key="7">
    <source>
        <dbReference type="ARBA" id="ARBA00022980"/>
    </source>
</evidence>
<evidence type="ECO:0000256" key="6">
    <source>
        <dbReference type="ARBA" id="ARBA00022884"/>
    </source>
</evidence>
<evidence type="ECO:0000313" key="10">
    <source>
        <dbReference type="EMBL" id="EKX49512.1"/>
    </source>
</evidence>
<dbReference type="GO" id="GO:0003735">
    <property type="term" value="F:structural constituent of ribosome"/>
    <property type="evidence" value="ECO:0007669"/>
    <property type="project" value="InterPro"/>
</dbReference>
<dbReference type="InterPro" id="IPR011332">
    <property type="entry name" value="Ribosomal_zn-bd"/>
</dbReference>
<evidence type="ECO:0000256" key="4">
    <source>
        <dbReference type="ARBA" id="ARBA00022771"/>
    </source>
</evidence>
<evidence type="ECO:0000256" key="1">
    <source>
        <dbReference type="ARBA" id="ARBA00009805"/>
    </source>
</evidence>
<keyword evidence="4" id="KW-0863">Zinc-finger</keyword>
<dbReference type="STRING" id="905079.L1JM66"/>
<name>L1JM66_GUITC</name>
<keyword evidence="3 9" id="KW-0699">rRNA-binding</keyword>
<dbReference type="SUPFAM" id="SSF57829">
    <property type="entry name" value="Zn-binding ribosomal proteins"/>
    <property type="match status" value="1"/>
</dbReference>
<comment type="similarity">
    <text evidence="1 9">Belongs to the eukaryotic ribosomal protein eL37 family.</text>
</comment>
<dbReference type="EnsemblProtists" id="EKX49512">
    <property type="protein sequence ID" value="EKX49512"/>
    <property type="gene ID" value="GUITHDRAFT_159436"/>
</dbReference>
<evidence type="ECO:0000256" key="8">
    <source>
        <dbReference type="ARBA" id="ARBA00023274"/>
    </source>
</evidence>
<dbReference type="AlphaFoldDB" id="L1JM66"/>
<evidence type="ECO:0000256" key="2">
    <source>
        <dbReference type="ARBA" id="ARBA00022723"/>
    </source>
</evidence>
<dbReference type="Gene3D" id="2.20.25.30">
    <property type="match status" value="1"/>
</dbReference>
<reference evidence="10 12" key="1">
    <citation type="journal article" date="2012" name="Nature">
        <title>Algal genomes reveal evolutionary mosaicism and the fate of nucleomorphs.</title>
        <authorList>
            <consortium name="DOE Joint Genome Institute"/>
            <person name="Curtis B.A."/>
            <person name="Tanifuji G."/>
            <person name="Burki F."/>
            <person name="Gruber A."/>
            <person name="Irimia M."/>
            <person name="Maruyama S."/>
            <person name="Arias M.C."/>
            <person name="Ball S.G."/>
            <person name="Gile G.H."/>
            <person name="Hirakawa Y."/>
            <person name="Hopkins J.F."/>
            <person name="Kuo A."/>
            <person name="Rensing S.A."/>
            <person name="Schmutz J."/>
            <person name="Symeonidi A."/>
            <person name="Elias M."/>
            <person name="Eveleigh R.J."/>
            <person name="Herman E.K."/>
            <person name="Klute M.J."/>
            <person name="Nakayama T."/>
            <person name="Obornik M."/>
            <person name="Reyes-Prieto A."/>
            <person name="Armbrust E.V."/>
            <person name="Aves S.J."/>
            <person name="Beiko R.G."/>
            <person name="Coutinho P."/>
            <person name="Dacks J.B."/>
            <person name="Durnford D.G."/>
            <person name="Fast N.M."/>
            <person name="Green B.R."/>
            <person name="Grisdale C.J."/>
            <person name="Hempel F."/>
            <person name="Henrissat B."/>
            <person name="Hoppner M.P."/>
            <person name="Ishida K."/>
            <person name="Kim E."/>
            <person name="Koreny L."/>
            <person name="Kroth P.G."/>
            <person name="Liu Y."/>
            <person name="Malik S.B."/>
            <person name="Maier U.G."/>
            <person name="McRose D."/>
            <person name="Mock T."/>
            <person name="Neilson J.A."/>
            <person name="Onodera N.T."/>
            <person name="Poole A.M."/>
            <person name="Pritham E.J."/>
            <person name="Richards T.A."/>
            <person name="Rocap G."/>
            <person name="Roy S.W."/>
            <person name="Sarai C."/>
            <person name="Schaack S."/>
            <person name="Shirato S."/>
            <person name="Slamovits C.H."/>
            <person name="Spencer D.F."/>
            <person name="Suzuki S."/>
            <person name="Worden A.Z."/>
            <person name="Zauner S."/>
            <person name="Barry K."/>
            <person name="Bell C."/>
            <person name="Bharti A.K."/>
            <person name="Crow J.A."/>
            <person name="Grimwood J."/>
            <person name="Kramer R."/>
            <person name="Lindquist E."/>
            <person name="Lucas S."/>
            <person name="Salamov A."/>
            <person name="McFadden G.I."/>
            <person name="Lane C.E."/>
            <person name="Keeling P.J."/>
            <person name="Gray M.W."/>
            <person name="Grigoriev I.V."/>
            <person name="Archibald J.M."/>
        </authorList>
    </citation>
    <scope>NUCLEOTIDE SEQUENCE</scope>
    <source>
        <strain evidence="10 12">CCMP2712</strain>
    </source>
</reference>
<dbReference type="EMBL" id="JH992982">
    <property type="protein sequence ID" value="EKX49512.1"/>
    <property type="molecule type" value="Genomic_DNA"/>
</dbReference>
<dbReference type="GO" id="GO:0008270">
    <property type="term" value="F:zinc ion binding"/>
    <property type="evidence" value="ECO:0007669"/>
    <property type="project" value="UniProtKB-KW"/>
</dbReference>
<dbReference type="GO" id="GO:0006412">
    <property type="term" value="P:translation"/>
    <property type="evidence" value="ECO:0007669"/>
    <property type="project" value="InterPro"/>
</dbReference>
<dbReference type="RefSeq" id="XP_005836492.1">
    <property type="nucleotide sequence ID" value="XM_005836435.1"/>
</dbReference>
<comment type="function">
    <text evidence="9">Component of the large ribosomal subunit. The ribosome is a large ribonucleoprotein complex responsible for the synthesis of proteins in the cell.</text>
</comment>
<dbReference type="PROSITE" id="PS01077">
    <property type="entry name" value="RIBOSOMAL_L37E"/>
    <property type="match status" value="1"/>
</dbReference>
<dbReference type="GeneID" id="17305995"/>
<evidence type="ECO:0000256" key="3">
    <source>
        <dbReference type="ARBA" id="ARBA00022730"/>
    </source>
</evidence>
<dbReference type="Proteomes" id="UP000011087">
    <property type="component" value="Unassembled WGS sequence"/>
</dbReference>
<dbReference type="PANTHER" id="PTHR10768:SF0">
    <property type="entry name" value="RIBOSOMAL PROTEIN L37"/>
    <property type="match status" value="1"/>
</dbReference>
<dbReference type="GO" id="GO:0019843">
    <property type="term" value="F:rRNA binding"/>
    <property type="evidence" value="ECO:0007669"/>
    <property type="project" value="UniProtKB-KW"/>
</dbReference>
<reference evidence="12" key="2">
    <citation type="submission" date="2012-11" db="EMBL/GenBank/DDBJ databases">
        <authorList>
            <person name="Kuo A."/>
            <person name="Curtis B.A."/>
            <person name="Tanifuji G."/>
            <person name="Burki F."/>
            <person name="Gruber A."/>
            <person name="Irimia M."/>
            <person name="Maruyama S."/>
            <person name="Arias M.C."/>
            <person name="Ball S.G."/>
            <person name="Gile G.H."/>
            <person name="Hirakawa Y."/>
            <person name="Hopkins J.F."/>
            <person name="Rensing S.A."/>
            <person name="Schmutz J."/>
            <person name="Symeonidi A."/>
            <person name="Elias M."/>
            <person name="Eveleigh R.J."/>
            <person name="Herman E.K."/>
            <person name="Klute M.J."/>
            <person name="Nakayama T."/>
            <person name="Obornik M."/>
            <person name="Reyes-Prieto A."/>
            <person name="Armbrust E.V."/>
            <person name="Aves S.J."/>
            <person name="Beiko R.G."/>
            <person name="Coutinho P."/>
            <person name="Dacks J.B."/>
            <person name="Durnford D.G."/>
            <person name="Fast N.M."/>
            <person name="Green B.R."/>
            <person name="Grisdale C."/>
            <person name="Hempe F."/>
            <person name="Henrissat B."/>
            <person name="Hoppner M.P."/>
            <person name="Ishida K.-I."/>
            <person name="Kim E."/>
            <person name="Koreny L."/>
            <person name="Kroth P.G."/>
            <person name="Liu Y."/>
            <person name="Malik S.-B."/>
            <person name="Maier U.G."/>
            <person name="McRose D."/>
            <person name="Mock T."/>
            <person name="Neilson J.A."/>
            <person name="Onodera N.T."/>
            <person name="Poole A.M."/>
            <person name="Pritham E.J."/>
            <person name="Richards T.A."/>
            <person name="Rocap G."/>
            <person name="Roy S.W."/>
            <person name="Sarai C."/>
            <person name="Schaack S."/>
            <person name="Shirato S."/>
            <person name="Slamovits C.H."/>
            <person name="Spencer D.F."/>
            <person name="Suzuki S."/>
            <person name="Worden A.Z."/>
            <person name="Zauner S."/>
            <person name="Barry K."/>
            <person name="Bell C."/>
            <person name="Bharti A.K."/>
            <person name="Crow J.A."/>
            <person name="Grimwood J."/>
            <person name="Kramer R."/>
            <person name="Lindquist E."/>
            <person name="Lucas S."/>
            <person name="Salamov A."/>
            <person name="McFadden G.I."/>
            <person name="Lane C.E."/>
            <person name="Keeling P.J."/>
            <person name="Gray M.W."/>
            <person name="Grigoriev I.V."/>
            <person name="Archibald J.M."/>
        </authorList>
    </citation>
    <scope>NUCLEOTIDE SEQUENCE</scope>
    <source>
        <strain evidence="12">CCMP2712</strain>
    </source>
</reference>
<keyword evidence="7 9" id="KW-0689">Ribosomal protein</keyword>
<dbReference type="KEGG" id="gtt:GUITHDRAFT_159436"/>
<dbReference type="PANTHER" id="PTHR10768">
    <property type="entry name" value="60S RIBOSOMAL PROTEIN L37"/>
    <property type="match status" value="1"/>
</dbReference>
<proteinExistence type="inferred from homology"/>
<dbReference type="InterPro" id="IPR001569">
    <property type="entry name" value="Ribosomal_eL37"/>
</dbReference>
<feature type="non-terminal residue" evidence="10">
    <location>
        <position position="1"/>
    </location>
</feature>
<dbReference type="PaxDb" id="55529-EKX49512"/>
<evidence type="ECO:0000313" key="11">
    <source>
        <dbReference type="EnsemblProtists" id="EKX49512"/>
    </source>
</evidence>
<sequence>MVVGKGTASFGKRHNKTHTLCRRCGRSAYHIQKSTCGACGYPSNTCANTTGLPRLNAAGPLVLDAADTSRLSPGGSRMVSVKAELQRARRRGLHSKTCESGVIEYSFENKPSTGER</sequence>
<evidence type="ECO:0000256" key="9">
    <source>
        <dbReference type="RuleBase" id="RU000576"/>
    </source>
</evidence>
<dbReference type="InterPro" id="IPR018267">
    <property type="entry name" value="Ribosomal_eL37_CS"/>
</dbReference>
<keyword evidence="5 9" id="KW-0862">Zinc</keyword>
<keyword evidence="12" id="KW-1185">Reference proteome</keyword>
<keyword evidence="2 9" id="KW-0479">Metal-binding</keyword>
<dbReference type="HOGENOM" id="CLU_2103313_0_0_1"/>
<dbReference type="GO" id="GO:0022625">
    <property type="term" value="C:cytosolic large ribosomal subunit"/>
    <property type="evidence" value="ECO:0007669"/>
    <property type="project" value="TreeGrafter"/>
</dbReference>
<dbReference type="InterPro" id="IPR011331">
    <property type="entry name" value="Ribosomal_eL37/eL43"/>
</dbReference>
<reference evidence="11" key="3">
    <citation type="submission" date="2016-03" db="UniProtKB">
        <authorList>
            <consortium name="EnsemblProtists"/>
        </authorList>
    </citation>
    <scope>IDENTIFICATION</scope>
</reference>
<evidence type="ECO:0000256" key="5">
    <source>
        <dbReference type="ARBA" id="ARBA00022833"/>
    </source>
</evidence>
<evidence type="ECO:0000313" key="12">
    <source>
        <dbReference type="Proteomes" id="UP000011087"/>
    </source>
</evidence>